<dbReference type="InterPro" id="IPR003439">
    <property type="entry name" value="ABC_transporter-like_ATP-bd"/>
</dbReference>
<feature type="domain" description="ABC transporter" evidence="14">
    <location>
        <begin position="549"/>
        <end position="778"/>
    </location>
</feature>
<evidence type="ECO:0000256" key="7">
    <source>
        <dbReference type="ARBA" id="ARBA00022840"/>
    </source>
</evidence>
<evidence type="ECO:0000313" key="17">
    <source>
        <dbReference type="Proteomes" id="UP001108240"/>
    </source>
</evidence>
<sequence length="1404" mass="157588">MFWNIQIISGFCGQGLDQENDWNQTWYTHNPELSNCFQNTVLVWAPCIYLWVLSPFYCLRLYCHGRGRLPLSSLCSAKLVRKTTKTSVCVIHWERMRGCRSSVFLFFFWLLGVVCSLIPLHAKVQLAHIGILFHIYLNTYPHSVLFGHIVYLFFFQNACPVQDASFLSKILFWWFSGLVFKGYRSPLQAEDLWSLREEDTSEKIISDLEEEWTAERTNTSIALGSRLPEQAQFLRKIQKEQSSGFCLLRTLARSFGPYFLNGTLCLMVHDAFMFSVPQVLSLLLGFMKDEDAPMWKGFFYASLMFLLSCLQSVFNHQYTYTCFTVGMRVKTAVMGLVYRKVGNLTSTKALTCTVGEIVNLVSADTQKLMDFVVYFNAVWLAPIEVTLCLFFLWQHLGPSALAGIATVIFIFPLNGFIARQRSKLQEVQMKYMDGRVKLMNEILNGIKILKFYAWEKAFLEQVLGYREKELKTLKKSQILYSVSLASFNSSSFLIAFAMFGVYVLIDDKNVLDAQKIFVSMALINILKTPLSQLPFAMSIIIQKVSTRLLNTQSGNKCPSLSSFPLTYSVFWSRISVRVPCGSLVAVVGHVGSGKSSLLSAMLGETEKRSGAVSVKGSIAYVPQQAWIQNASLQDNILFGQEKKESWYQRVLEACALLPDLDNLPAGDATEIGEKGLNLSGGQKQRVSLARAVYRKADVYLLDDPLSAVDAHVGQHIFNKVIGPKGILRDKTRVLVTHGMSFLPQADLILVLVDGEISERGSYQELLNRNGDFALADSDDDHIPEDLGKLTKVDKARIGRVRSFILKLDDTVFLLTIYFWLMISIFPLSQQVKLEMYIEYFRTIGLPLIVSIVFLYAFQQAASLSYNYWLSLWADQPVINGTQLNVDLKLGVYGALGFAQGIAIFGTTLAISLGCIIASRHLHLDLLNNVLHSPMSFFESTPSGNLLNRFAKEIDAIDNMIPDGLKMMLGYFFKLMEVCIIVLMATPFAAVIILPMAFLYGFIQSFYVATSCQLRRLESVSRSPIYTHLNETVQGASVIRAFNEQSRFIMGANHKVDHNQTAYFPRFVATRWLGVNLEFLGNGIVLAASILSVMAKGTLSPGMVGLAVSHSLQVTGFLSWIVRSWTDVENNIVSVERVKEYADTPKEAAWSIEGSSLPPSWPQKGAIEFQDYGLQYRKGLELALKGISVHIKEREKIGIVGRTGAGKSSLALGIFRILEAAKGQIYIDGINIAEIGLHDLRSRITIIPQDPVLFSGSLRMNLDPFDAYSDEEVWNALELAHLKNFVSELPDKLNHECSEGGENISLGQRQLVCLARALLRKTKILVLDEATAALDLETDTLIQSTIRSQFEDCAVLTIAHRLNTIMDYTKVIVMDKGHIVEMDSPSNLIAKRGQFYYMCREAGLL</sequence>
<evidence type="ECO:0000256" key="11">
    <source>
        <dbReference type="ARBA" id="ARBA00024220"/>
    </source>
</evidence>
<feature type="domain" description="ABC transmembrane type-1" evidence="15">
    <location>
        <begin position="851"/>
        <end position="1129"/>
    </location>
</feature>
<feature type="transmembrane region" description="Helical" evidence="13">
    <location>
        <begin position="371"/>
        <end position="393"/>
    </location>
</feature>
<keyword evidence="17" id="KW-1185">Reference proteome</keyword>
<feature type="transmembrane region" description="Helical" evidence="13">
    <location>
        <begin position="128"/>
        <end position="154"/>
    </location>
</feature>
<feature type="transmembrane region" description="Helical" evidence="13">
    <location>
        <begin position="891"/>
        <end position="917"/>
    </location>
</feature>
<feature type="transmembrane region" description="Helical" evidence="13">
    <location>
        <begin position="297"/>
        <end position="314"/>
    </location>
</feature>
<dbReference type="EC" id="7.6.2.3" evidence="11"/>
<evidence type="ECO:0000256" key="6">
    <source>
        <dbReference type="ARBA" id="ARBA00022741"/>
    </source>
</evidence>
<reference evidence="16" key="2">
    <citation type="submission" date="2025-09" db="UniProtKB">
        <authorList>
            <consortium name="Ensembl"/>
        </authorList>
    </citation>
    <scope>IDENTIFICATION</scope>
</reference>
<dbReference type="CDD" id="cd03250">
    <property type="entry name" value="ABCC_MRP_domain1"/>
    <property type="match status" value="1"/>
</dbReference>
<evidence type="ECO:0000256" key="2">
    <source>
        <dbReference type="ARBA" id="ARBA00009726"/>
    </source>
</evidence>
<accession>A0A9J8B3Z8</accession>
<feature type="transmembrane region" description="Helical" evidence="13">
    <location>
        <begin position="399"/>
        <end position="418"/>
    </location>
</feature>
<dbReference type="PROSITE" id="PS00211">
    <property type="entry name" value="ABC_TRANSPORTER_1"/>
    <property type="match status" value="2"/>
</dbReference>
<comment type="subcellular location">
    <subcellularLocation>
        <location evidence="1">Endomembrane system</location>
        <topology evidence="1">Multi-pass membrane protein</topology>
    </subcellularLocation>
</comment>
<dbReference type="GO" id="GO:0005524">
    <property type="term" value="F:ATP binding"/>
    <property type="evidence" value="ECO:0007669"/>
    <property type="project" value="UniProtKB-KW"/>
</dbReference>
<dbReference type="Ensembl" id="ENSCCRT00000152132.1">
    <property type="protein sequence ID" value="ENSCCRP00000152394.1"/>
    <property type="gene ID" value="ENSCCRG00000057193.1"/>
</dbReference>
<evidence type="ECO:0000256" key="8">
    <source>
        <dbReference type="ARBA" id="ARBA00022967"/>
    </source>
</evidence>
<comment type="catalytic activity">
    <reaction evidence="12">
        <text>leukotriene C4(in) + ATP + H2O = leukotriene C4(out) + ADP + phosphate + H(+)</text>
        <dbReference type="Rhea" id="RHEA:38963"/>
        <dbReference type="ChEBI" id="CHEBI:15377"/>
        <dbReference type="ChEBI" id="CHEBI:15378"/>
        <dbReference type="ChEBI" id="CHEBI:30616"/>
        <dbReference type="ChEBI" id="CHEBI:43474"/>
        <dbReference type="ChEBI" id="CHEBI:57973"/>
        <dbReference type="ChEBI" id="CHEBI:456216"/>
    </reaction>
    <physiologicalReaction direction="left-to-right" evidence="12">
        <dbReference type="Rhea" id="RHEA:38964"/>
    </physiologicalReaction>
</comment>
<dbReference type="PROSITE" id="PS50929">
    <property type="entry name" value="ABC_TM1F"/>
    <property type="match status" value="2"/>
</dbReference>
<evidence type="ECO:0000256" key="13">
    <source>
        <dbReference type="SAM" id="Phobius"/>
    </source>
</evidence>
<organism evidence="16 17">
    <name type="scientific">Cyprinus carpio carpio</name>
    <dbReference type="NCBI Taxonomy" id="630221"/>
    <lineage>
        <taxon>Eukaryota</taxon>
        <taxon>Metazoa</taxon>
        <taxon>Chordata</taxon>
        <taxon>Craniata</taxon>
        <taxon>Vertebrata</taxon>
        <taxon>Euteleostomi</taxon>
        <taxon>Actinopterygii</taxon>
        <taxon>Neopterygii</taxon>
        <taxon>Teleostei</taxon>
        <taxon>Ostariophysi</taxon>
        <taxon>Cypriniformes</taxon>
        <taxon>Cyprinidae</taxon>
        <taxon>Cyprininae</taxon>
        <taxon>Cyprinus</taxon>
    </lineage>
</organism>
<dbReference type="InterPro" id="IPR036640">
    <property type="entry name" value="ABC1_TM_sf"/>
</dbReference>
<dbReference type="PANTHER" id="PTHR24223:SF339">
    <property type="entry name" value="ATP-BINDING CASSETTE SUB-FAMILY C MEMBER 6"/>
    <property type="match status" value="1"/>
</dbReference>
<feature type="transmembrane region" description="Helical" evidence="13">
    <location>
        <begin position="258"/>
        <end position="285"/>
    </location>
</feature>
<dbReference type="Gene3D" id="3.40.50.300">
    <property type="entry name" value="P-loop containing nucleotide triphosphate hydrolases"/>
    <property type="match status" value="2"/>
</dbReference>
<comment type="similarity">
    <text evidence="2">Belongs to the ABC transporter superfamily. ABCC family. Conjugate transporter (TC 3.A.1.208) subfamily.</text>
</comment>
<evidence type="ECO:0000256" key="4">
    <source>
        <dbReference type="ARBA" id="ARBA00022692"/>
    </source>
</evidence>
<dbReference type="FunFam" id="3.40.50.300:FF:000293">
    <property type="entry name" value="ATP binding cassette subfamily C member 1"/>
    <property type="match status" value="1"/>
</dbReference>
<feature type="transmembrane region" description="Helical" evidence="13">
    <location>
        <begin position="41"/>
        <end position="63"/>
    </location>
</feature>
<keyword evidence="3" id="KW-0813">Transport</keyword>
<dbReference type="InterPro" id="IPR003593">
    <property type="entry name" value="AAA+_ATPase"/>
</dbReference>
<protein>
    <recommendedName>
        <fullName evidence="11">ABC-type glutathione-S-conjugate transporter</fullName>
        <ecNumber evidence="11">7.6.2.3</ecNumber>
    </recommendedName>
</protein>
<dbReference type="FunFam" id="3.40.50.300:FF:000074">
    <property type="entry name" value="Multidrug resistance-associated protein 5 isoform 1"/>
    <property type="match status" value="1"/>
</dbReference>
<dbReference type="Pfam" id="PF00664">
    <property type="entry name" value="ABC_membrane"/>
    <property type="match status" value="2"/>
</dbReference>
<dbReference type="FunFam" id="1.20.1560.10:FF:000001">
    <property type="entry name" value="ATP-binding cassette subfamily C member 1"/>
    <property type="match status" value="1"/>
</dbReference>
<dbReference type="SUPFAM" id="SSF90123">
    <property type="entry name" value="ABC transporter transmembrane region"/>
    <property type="match status" value="2"/>
</dbReference>
<feature type="transmembrane region" description="Helical" evidence="13">
    <location>
        <begin position="974"/>
        <end position="1002"/>
    </location>
</feature>
<proteinExistence type="inferred from homology"/>
<dbReference type="CDD" id="cd18595">
    <property type="entry name" value="ABC_6TM_MRP1_2_3_6_D1_like"/>
    <property type="match status" value="1"/>
</dbReference>
<dbReference type="Proteomes" id="UP001108240">
    <property type="component" value="Unplaced"/>
</dbReference>
<keyword evidence="6" id="KW-0547">Nucleotide-binding</keyword>
<dbReference type="SUPFAM" id="SSF52540">
    <property type="entry name" value="P-loop containing nucleoside triphosphate hydrolases"/>
    <property type="match status" value="2"/>
</dbReference>
<keyword evidence="8" id="KW-1278">Translocase</keyword>
<dbReference type="GO" id="GO:0016887">
    <property type="term" value="F:ATP hydrolysis activity"/>
    <property type="evidence" value="ECO:0007669"/>
    <property type="project" value="InterPro"/>
</dbReference>
<evidence type="ECO:0000256" key="9">
    <source>
        <dbReference type="ARBA" id="ARBA00022989"/>
    </source>
</evidence>
<evidence type="ECO:0000259" key="14">
    <source>
        <dbReference type="PROSITE" id="PS50893"/>
    </source>
</evidence>
<dbReference type="GeneTree" id="ENSGT00940000165591"/>
<evidence type="ECO:0000256" key="12">
    <source>
        <dbReference type="ARBA" id="ARBA00047523"/>
    </source>
</evidence>
<dbReference type="PROSITE" id="PS50893">
    <property type="entry name" value="ABC_TRANSPORTER_2"/>
    <property type="match status" value="2"/>
</dbReference>
<evidence type="ECO:0000313" key="16">
    <source>
        <dbReference type="Ensembl" id="ENSCCRP00000152394.1"/>
    </source>
</evidence>
<dbReference type="GO" id="GO:0015431">
    <property type="term" value="F:ABC-type glutathione S-conjugate transporter activity"/>
    <property type="evidence" value="ECO:0007669"/>
    <property type="project" value="UniProtKB-EC"/>
</dbReference>
<evidence type="ECO:0000256" key="3">
    <source>
        <dbReference type="ARBA" id="ARBA00022448"/>
    </source>
</evidence>
<evidence type="ECO:0000259" key="15">
    <source>
        <dbReference type="PROSITE" id="PS50929"/>
    </source>
</evidence>
<dbReference type="CDD" id="cd18603">
    <property type="entry name" value="ABC_6TM_MRP1_2_3_6_D2_like"/>
    <property type="match status" value="1"/>
</dbReference>
<reference evidence="16" key="1">
    <citation type="submission" date="2025-08" db="UniProtKB">
        <authorList>
            <consortium name="Ensembl"/>
        </authorList>
    </citation>
    <scope>IDENTIFICATION</scope>
</reference>
<keyword evidence="5" id="KW-0677">Repeat</keyword>
<dbReference type="GO" id="GO:0012505">
    <property type="term" value="C:endomembrane system"/>
    <property type="evidence" value="ECO:0007669"/>
    <property type="project" value="UniProtKB-SubCell"/>
</dbReference>
<dbReference type="Pfam" id="PF00005">
    <property type="entry name" value="ABC_tran"/>
    <property type="match status" value="2"/>
</dbReference>
<feature type="transmembrane region" description="Helical" evidence="13">
    <location>
        <begin position="478"/>
        <end position="505"/>
    </location>
</feature>
<dbReference type="PANTHER" id="PTHR24223">
    <property type="entry name" value="ATP-BINDING CASSETTE SUB-FAMILY C"/>
    <property type="match status" value="1"/>
</dbReference>
<keyword evidence="9 13" id="KW-1133">Transmembrane helix</keyword>
<evidence type="ECO:0000256" key="1">
    <source>
        <dbReference type="ARBA" id="ARBA00004127"/>
    </source>
</evidence>
<keyword evidence="4 13" id="KW-0812">Transmembrane</keyword>
<dbReference type="SMART" id="SM00382">
    <property type="entry name" value="AAA"/>
    <property type="match status" value="2"/>
</dbReference>
<dbReference type="InterPro" id="IPR011527">
    <property type="entry name" value="ABC1_TM_dom"/>
</dbReference>
<dbReference type="InterPro" id="IPR050173">
    <property type="entry name" value="ABC_transporter_C-like"/>
</dbReference>
<dbReference type="CDD" id="cd03244">
    <property type="entry name" value="ABCC_MRP_domain2"/>
    <property type="match status" value="1"/>
</dbReference>
<evidence type="ECO:0000256" key="5">
    <source>
        <dbReference type="ARBA" id="ARBA00022737"/>
    </source>
</evidence>
<feature type="transmembrane region" description="Helical" evidence="13">
    <location>
        <begin position="810"/>
        <end position="827"/>
    </location>
</feature>
<keyword evidence="7" id="KW-0067">ATP-binding</keyword>
<dbReference type="InterPro" id="IPR027417">
    <property type="entry name" value="P-loop_NTPase"/>
</dbReference>
<keyword evidence="10 13" id="KW-0472">Membrane</keyword>
<feature type="transmembrane region" description="Helical" evidence="13">
    <location>
        <begin position="103"/>
        <end position="122"/>
    </location>
</feature>
<feature type="transmembrane region" description="Helical" evidence="13">
    <location>
        <begin position="839"/>
        <end position="857"/>
    </location>
</feature>
<feature type="domain" description="ABC transporter" evidence="14">
    <location>
        <begin position="1166"/>
        <end position="1400"/>
    </location>
</feature>
<evidence type="ECO:0000256" key="10">
    <source>
        <dbReference type="ARBA" id="ARBA00023136"/>
    </source>
</evidence>
<feature type="domain" description="ABC transmembrane type-1" evidence="15">
    <location>
        <begin position="262"/>
        <end position="542"/>
    </location>
</feature>
<dbReference type="InterPro" id="IPR017871">
    <property type="entry name" value="ABC_transporter-like_CS"/>
</dbReference>
<name>A0A9J8B3Z8_CYPCA</name>
<dbReference type="GO" id="GO:0016020">
    <property type="term" value="C:membrane"/>
    <property type="evidence" value="ECO:0007669"/>
    <property type="project" value="InterPro"/>
</dbReference>
<dbReference type="FunFam" id="1.20.1560.10:FF:000032">
    <property type="entry name" value="ATP-binding cassette sub-family C member 6"/>
    <property type="match status" value="1"/>
</dbReference>
<dbReference type="Gene3D" id="1.20.1560.10">
    <property type="entry name" value="ABC transporter type 1, transmembrane domain"/>
    <property type="match status" value="2"/>
</dbReference>